<evidence type="ECO:0000313" key="2">
    <source>
        <dbReference type="EMBL" id="MBW0495957.1"/>
    </source>
</evidence>
<dbReference type="Proteomes" id="UP000765509">
    <property type="component" value="Unassembled WGS sequence"/>
</dbReference>
<organism evidence="2 3">
    <name type="scientific">Austropuccinia psidii MF-1</name>
    <dbReference type="NCBI Taxonomy" id="1389203"/>
    <lineage>
        <taxon>Eukaryota</taxon>
        <taxon>Fungi</taxon>
        <taxon>Dikarya</taxon>
        <taxon>Basidiomycota</taxon>
        <taxon>Pucciniomycotina</taxon>
        <taxon>Pucciniomycetes</taxon>
        <taxon>Pucciniales</taxon>
        <taxon>Sphaerophragmiaceae</taxon>
        <taxon>Austropuccinia</taxon>
    </lineage>
</organism>
<evidence type="ECO:0000313" key="3">
    <source>
        <dbReference type="Proteomes" id="UP000765509"/>
    </source>
</evidence>
<feature type="region of interest" description="Disordered" evidence="1">
    <location>
        <begin position="65"/>
        <end position="117"/>
    </location>
</feature>
<proteinExistence type="predicted"/>
<reference evidence="2" key="1">
    <citation type="submission" date="2021-03" db="EMBL/GenBank/DDBJ databases">
        <title>Draft genome sequence of rust myrtle Austropuccinia psidii MF-1, a brazilian biotype.</title>
        <authorList>
            <person name="Quecine M.C."/>
            <person name="Pachon D.M.R."/>
            <person name="Bonatelli M.L."/>
            <person name="Correr F.H."/>
            <person name="Franceschini L.M."/>
            <person name="Leite T.F."/>
            <person name="Margarido G.R.A."/>
            <person name="Almeida C.A."/>
            <person name="Ferrarezi J.A."/>
            <person name="Labate C.A."/>
        </authorList>
    </citation>
    <scope>NUCLEOTIDE SEQUENCE</scope>
    <source>
        <strain evidence="2">MF-1</strain>
    </source>
</reference>
<sequence>MVMPNARSVYHAIKSHFNKPSWSSIIHRTNIIFNPNNNQADLVQYSININEAIAEIESQMGTIKGNKDVTLEPMEGQESRSKPIKGNKDMSLEPMKGQESCSEAGKGRKEKKDGGKD</sequence>
<feature type="compositionally biased region" description="Basic and acidic residues" evidence="1">
    <location>
        <begin position="105"/>
        <end position="117"/>
    </location>
</feature>
<name>A0A9Q3H973_9BASI</name>
<dbReference type="EMBL" id="AVOT02013369">
    <property type="protein sequence ID" value="MBW0495957.1"/>
    <property type="molecule type" value="Genomic_DNA"/>
</dbReference>
<dbReference type="AlphaFoldDB" id="A0A9Q3H973"/>
<accession>A0A9Q3H973</accession>
<keyword evidence="3" id="KW-1185">Reference proteome</keyword>
<feature type="compositionally biased region" description="Basic and acidic residues" evidence="1">
    <location>
        <begin position="77"/>
        <end position="91"/>
    </location>
</feature>
<comment type="caution">
    <text evidence="2">The sequence shown here is derived from an EMBL/GenBank/DDBJ whole genome shotgun (WGS) entry which is preliminary data.</text>
</comment>
<evidence type="ECO:0000256" key="1">
    <source>
        <dbReference type="SAM" id="MobiDB-lite"/>
    </source>
</evidence>
<protein>
    <submittedName>
        <fullName evidence="2">Uncharacterized protein</fullName>
    </submittedName>
</protein>
<gene>
    <name evidence="2" type="ORF">O181_035672</name>
</gene>